<dbReference type="InterPro" id="IPR039309">
    <property type="entry name" value="BT1"/>
</dbReference>
<keyword evidence="3 6" id="KW-0812">Transmembrane</keyword>
<dbReference type="OrthoDB" id="758624at2759"/>
<comment type="subcellular location">
    <subcellularLocation>
        <location evidence="1">Membrane</location>
        <topology evidence="1">Multi-pass membrane protein</topology>
    </subcellularLocation>
</comment>
<feature type="transmembrane region" description="Helical" evidence="6">
    <location>
        <begin position="6"/>
        <end position="24"/>
    </location>
</feature>
<keyword evidence="9" id="KW-1185">Reference proteome</keyword>
<protein>
    <recommendedName>
        <fullName evidence="7">CAP N-terminal domain-containing protein</fullName>
    </recommendedName>
</protein>
<evidence type="ECO:0000313" key="9">
    <source>
        <dbReference type="Proteomes" id="UP000636800"/>
    </source>
</evidence>
<dbReference type="AlphaFoldDB" id="A0A835QCT2"/>
<keyword evidence="4 6" id="KW-1133">Transmembrane helix</keyword>
<name>A0A835QCT2_VANPL</name>
<reference evidence="8 9" key="1">
    <citation type="journal article" date="2020" name="Nat. Food">
        <title>A phased Vanilla planifolia genome enables genetic improvement of flavour and production.</title>
        <authorList>
            <person name="Hasing T."/>
            <person name="Tang H."/>
            <person name="Brym M."/>
            <person name="Khazi F."/>
            <person name="Huang T."/>
            <person name="Chambers A.H."/>
        </authorList>
    </citation>
    <scope>NUCLEOTIDE SEQUENCE [LARGE SCALE GENOMIC DNA]</scope>
    <source>
        <tissue evidence="8">Leaf</tissue>
    </source>
</reference>
<gene>
    <name evidence="8" type="ORF">HPP92_017436</name>
</gene>
<feature type="transmembrane region" description="Helical" evidence="6">
    <location>
        <begin position="174"/>
        <end position="198"/>
    </location>
</feature>
<dbReference type="GO" id="GO:0016020">
    <property type="term" value="C:membrane"/>
    <property type="evidence" value="ECO:0007669"/>
    <property type="project" value="UniProtKB-SubCell"/>
</dbReference>
<dbReference type="Pfam" id="PF21938">
    <property type="entry name" value="CAP_N"/>
    <property type="match status" value="1"/>
</dbReference>
<accession>A0A835QCT2</accession>
<evidence type="ECO:0000256" key="5">
    <source>
        <dbReference type="ARBA" id="ARBA00023136"/>
    </source>
</evidence>
<dbReference type="SUPFAM" id="SSF101278">
    <property type="entry name" value="N-terminal domain of adenylylcyclase associated protein, CAP"/>
    <property type="match status" value="1"/>
</dbReference>
<evidence type="ECO:0000259" key="7">
    <source>
        <dbReference type="Pfam" id="PF21938"/>
    </source>
</evidence>
<evidence type="ECO:0000256" key="2">
    <source>
        <dbReference type="ARBA" id="ARBA00022448"/>
    </source>
</evidence>
<evidence type="ECO:0000313" key="8">
    <source>
        <dbReference type="EMBL" id="KAG0470736.1"/>
    </source>
</evidence>
<evidence type="ECO:0000256" key="3">
    <source>
        <dbReference type="ARBA" id="ARBA00022692"/>
    </source>
</evidence>
<organism evidence="8 9">
    <name type="scientific">Vanilla planifolia</name>
    <name type="common">Vanilla</name>
    <dbReference type="NCBI Taxonomy" id="51239"/>
    <lineage>
        <taxon>Eukaryota</taxon>
        <taxon>Viridiplantae</taxon>
        <taxon>Streptophyta</taxon>
        <taxon>Embryophyta</taxon>
        <taxon>Tracheophyta</taxon>
        <taxon>Spermatophyta</taxon>
        <taxon>Magnoliopsida</taxon>
        <taxon>Liliopsida</taxon>
        <taxon>Asparagales</taxon>
        <taxon>Orchidaceae</taxon>
        <taxon>Vanilloideae</taxon>
        <taxon>Vanilleae</taxon>
        <taxon>Vanilla</taxon>
    </lineage>
</organism>
<keyword evidence="2" id="KW-0813">Transport</keyword>
<dbReference type="EMBL" id="JADCNL010000008">
    <property type="protein sequence ID" value="KAG0470736.1"/>
    <property type="molecule type" value="Genomic_DNA"/>
</dbReference>
<evidence type="ECO:0000256" key="4">
    <source>
        <dbReference type="ARBA" id="ARBA00022989"/>
    </source>
</evidence>
<feature type="transmembrane region" description="Helical" evidence="6">
    <location>
        <begin position="210"/>
        <end position="231"/>
    </location>
</feature>
<feature type="domain" description="CAP N-terminal" evidence="7">
    <location>
        <begin position="266"/>
        <end position="358"/>
    </location>
</feature>
<comment type="caution">
    <text evidence="8">The sequence shown here is derived from an EMBL/GenBank/DDBJ whole genome shotgun (WGS) entry which is preliminary data.</text>
</comment>
<dbReference type="PANTHER" id="PTHR31585:SF6">
    <property type="entry name" value="FOLATE-BIOPTERIN TRANSPORTER 2-RELATED"/>
    <property type="match status" value="1"/>
</dbReference>
<sequence length="378" mass="42646">MGSQGVLGLLSLPSLLVLLVGVLIKESRVTNFSYNEVHQKFLIATKTMWSTLKCPEVWRPCLYMYFSLALSLNIQEGMFYWYTDPKAGPSFLRFHYAGNCRIYIFHWIGWFSSGCSALPKSSQGFSIPFLVLLGTASDCLCRNAGSDPDDRAHQVVAASRPELKAVSLGDRRNIFALLMSIDNLGLLSASWGGGLLLHIFSVTRREFGKLWVVILIRSLMRLLPLVLLFLVPGSDHNSSILPAETLEENGEVCKITSYSGNFSYCILDSLLLEMEHTKPKLEDLAEFLKPLNELIIKANALTEGRRSELFNHLKANADSLSALVWIAYIGKDYGMSLPTPHVEESWQMAEFYNNKVFMLSNFGREIYLMEHIFYVLVM</sequence>
<evidence type="ECO:0000256" key="6">
    <source>
        <dbReference type="SAM" id="Phobius"/>
    </source>
</evidence>
<dbReference type="InterPro" id="IPR053950">
    <property type="entry name" value="CAP_N"/>
</dbReference>
<dbReference type="InterPro" id="IPR036222">
    <property type="entry name" value="CAP_N_sf"/>
</dbReference>
<evidence type="ECO:0000256" key="1">
    <source>
        <dbReference type="ARBA" id="ARBA00004141"/>
    </source>
</evidence>
<keyword evidence="5 6" id="KW-0472">Membrane</keyword>
<dbReference type="Gene3D" id="1.25.40.330">
    <property type="entry name" value="Adenylate cyclase-associated CAP, N-terminal domain"/>
    <property type="match status" value="1"/>
</dbReference>
<dbReference type="Pfam" id="PF03092">
    <property type="entry name" value="BT1"/>
    <property type="match status" value="2"/>
</dbReference>
<dbReference type="Proteomes" id="UP000636800">
    <property type="component" value="Unassembled WGS sequence"/>
</dbReference>
<dbReference type="PANTHER" id="PTHR31585">
    <property type="entry name" value="FOLATE-BIOPTERIN TRANSPORTER 1, CHLOROPLASTIC"/>
    <property type="match status" value="1"/>
</dbReference>
<proteinExistence type="predicted"/>